<feature type="compositionally biased region" description="Basic and acidic residues" evidence="1">
    <location>
        <begin position="117"/>
        <end position="131"/>
    </location>
</feature>
<proteinExistence type="predicted"/>
<feature type="region of interest" description="Disordered" evidence="1">
    <location>
        <begin position="115"/>
        <end position="135"/>
    </location>
</feature>
<accession>A0AA39IHZ8</accession>
<reference evidence="2" key="1">
    <citation type="submission" date="2023-06" db="EMBL/GenBank/DDBJ databases">
        <title>Genomic analysis of the entomopathogenic nematode Steinernema hermaphroditum.</title>
        <authorList>
            <person name="Schwarz E.M."/>
            <person name="Heppert J.K."/>
            <person name="Baniya A."/>
            <person name="Schwartz H.T."/>
            <person name="Tan C.-H."/>
            <person name="Antoshechkin I."/>
            <person name="Sternberg P.W."/>
            <person name="Goodrich-Blair H."/>
            <person name="Dillman A.R."/>
        </authorList>
    </citation>
    <scope>NUCLEOTIDE SEQUENCE</scope>
    <source>
        <strain evidence="2">PS9179</strain>
        <tissue evidence="2">Whole animal</tissue>
    </source>
</reference>
<name>A0AA39IHZ8_9BILA</name>
<sequence>MSTERVRTVRYAPQTAPNFAFCGKIDYDRAERTTNRRTTFVLLALLLSKSSFVRRQAQGNPAEQQQQPLSRGSSGRPRVRTCQPDDHPVGDNVVVRVVMILINTTAFVRNARKFGTARRESESTTERDGKNRKTRAGGYMFQLSTPNAAAADGWDAPPPAILKQPAEWSSNSQAFAAAAAEQKKRGENTKTSPVLAAGFPDDVDKVAERERFIEGLLVRGLMNQMGKLALEQLVTRVRLTK</sequence>
<feature type="region of interest" description="Disordered" evidence="1">
    <location>
        <begin position="172"/>
        <end position="197"/>
    </location>
</feature>
<evidence type="ECO:0000313" key="2">
    <source>
        <dbReference type="EMBL" id="KAK0423477.1"/>
    </source>
</evidence>
<dbReference type="Proteomes" id="UP001175271">
    <property type="component" value="Unassembled WGS sequence"/>
</dbReference>
<keyword evidence="3" id="KW-1185">Reference proteome</keyword>
<feature type="region of interest" description="Disordered" evidence="1">
    <location>
        <begin position="56"/>
        <end position="88"/>
    </location>
</feature>
<gene>
    <name evidence="2" type="ORF">QR680_008163</name>
</gene>
<protein>
    <submittedName>
        <fullName evidence="2">Uncharacterized protein</fullName>
    </submittedName>
</protein>
<organism evidence="2 3">
    <name type="scientific">Steinernema hermaphroditum</name>
    <dbReference type="NCBI Taxonomy" id="289476"/>
    <lineage>
        <taxon>Eukaryota</taxon>
        <taxon>Metazoa</taxon>
        <taxon>Ecdysozoa</taxon>
        <taxon>Nematoda</taxon>
        <taxon>Chromadorea</taxon>
        <taxon>Rhabditida</taxon>
        <taxon>Tylenchina</taxon>
        <taxon>Panagrolaimomorpha</taxon>
        <taxon>Strongyloidoidea</taxon>
        <taxon>Steinernematidae</taxon>
        <taxon>Steinernema</taxon>
    </lineage>
</organism>
<evidence type="ECO:0000256" key="1">
    <source>
        <dbReference type="SAM" id="MobiDB-lite"/>
    </source>
</evidence>
<evidence type="ECO:0000313" key="3">
    <source>
        <dbReference type="Proteomes" id="UP001175271"/>
    </source>
</evidence>
<comment type="caution">
    <text evidence="2">The sequence shown here is derived from an EMBL/GenBank/DDBJ whole genome shotgun (WGS) entry which is preliminary data.</text>
</comment>
<dbReference type="AlphaFoldDB" id="A0AA39IHZ8"/>
<feature type="compositionally biased region" description="Low complexity" evidence="1">
    <location>
        <begin position="56"/>
        <end position="68"/>
    </location>
</feature>
<dbReference type="EMBL" id="JAUCMV010000001">
    <property type="protein sequence ID" value="KAK0423477.1"/>
    <property type="molecule type" value="Genomic_DNA"/>
</dbReference>